<dbReference type="InterPro" id="IPR050135">
    <property type="entry name" value="dGTPase-like"/>
</dbReference>
<proteinExistence type="predicted"/>
<dbReference type="Pfam" id="PF13286">
    <property type="entry name" value="HD_assoc"/>
    <property type="match status" value="1"/>
</dbReference>
<name>A0A7L4UN43_BALHA</name>
<evidence type="ECO:0000313" key="4">
    <source>
        <dbReference type="Proteomes" id="UP000251835"/>
    </source>
</evidence>
<dbReference type="InterPro" id="IPR003607">
    <property type="entry name" value="HD/PDEase_dom"/>
</dbReference>
<keyword evidence="1" id="KW-0378">Hydrolase</keyword>
<dbReference type="InterPro" id="IPR006674">
    <property type="entry name" value="HD_domain"/>
</dbReference>
<dbReference type="EMBL" id="QENZ01000005">
    <property type="protein sequence ID" value="PVX49895.1"/>
    <property type="molecule type" value="Genomic_DNA"/>
</dbReference>
<dbReference type="GO" id="GO:0006203">
    <property type="term" value="P:dGTP catabolic process"/>
    <property type="evidence" value="ECO:0007669"/>
    <property type="project" value="TreeGrafter"/>
</dbReference>
<evidence type="ECO:0000256" key="1">
    <source>
        <dbReference type="ARBA" id="ARBA00022801"/>
    </source>
</evidence>
<dbReference type="Gene3D" id="1.10.3410.10">
    <property type="entry name" value="putative deoxyguanosinetriphosphate triphosphohydrolase like domain"/>
    <property type="match status" value="1"/>
</dbReference>
<gene>
    <name evidence="3" type="ORF">C7377_1533</name>
</gene>
<dbReference type="Gene3D" id="1.10.3210.10">
    <property type="entry name" value="Hypothetical protein af1432"/>
    <property type="match status" value="1"/>
</dbReference>
<dbReference type="Pfam" id="PF01966">
    <property type="entry name" value="HD"/>
    <property type="match status" value="1"/>
</dbReference>
<dbReference type="NCBIfam" id="TIGR01353">
    <property type="entry name" value="dGTP_triPase"/>
    <property type="match status" value="1"/>
</dbReference>
<dbReference type="GO" id="GO:0008832">
    <property type="term" value="F:dGTPase activity"/>
    <property type="evidence" value="ECO:0007669"/>
    <property type="project" value="TreeGrafter"/>
</dbReference>
<dbReference type="SUPFAM" id="SSF109604">
    <property type="entry name" value="HD-domain/PDEase-like"/>
    <property type="match status" value="1"/>
</dbReference>
<keyword evidence="4" id="KW-1185">Reference proteome</keyword>
<dbReference type="PANTHER" id="PTHR11373">
    <property type="entry name" value="DEOXYNUCLEOSIDE TRIPHOSPHATE TRIPHOSPHOHYDROLASE"/>
    <property type="match status" value="1"/>
</dbReference>
<protein>
    <submittedName>
        <fullName evidence="3">dGTPase</fullName>
    </submittedName>
</protein>
<dbReference type="Proteomes" id="UP000251835">
    <property type="component" value="Unassembled WGS sequence"/>
</dbReference>
<comment type="caution">
    <text evidence="3">The sequence shown here is derived from an EMBL/GenBank/DDBJ whole genome shotgun (WGS) entry which is preliminary data.</text>
</comment>
<dbReference type="InterPro" id="IPR027432">
    <property type="entry name" value="dGTP_triphosphohydrolase_C"/>
</dbReference>
<dbReference type="OrthoDB" id="9803619at2"/>
<dbReference type="InterPro" id="IPR026875">
    <property type="entry name" value="PHydrolase_assoc_dom"/>
</dbReference>
<dbReference type="PANTHER" id="PTHR11373:SF32">
    <property type="entry name" value="DEOXYGUANOSINETRIPHOSPHATE TRIPHOSPHOHYDROLASE"/>
    <property type="match status" value="1"/>
</dbReference>
<organism evidence="3 4">
    <name type="scientific">Balneicella halophila</name>
    <dbReference type="NCBI Taxonomy" id="1537566"/>
    <lineage>
        <taxon>Bacteria</taxon>
        <taxon>Pseudomonadati</taxon>
        <taxon>Bacteroidota</taxon>
        <taxon>Bacteroidia</taxon>
        <taxon>Bacteroidales</taxon>
        <taxon>Balneicellaceae</taxon>
        <taxon>Balneicella</taxon>
    </lineage>
</organism>
<reference evidence="3 4" key="1">
    <citation type="submission" date="2018-05" db="EMBL/GenBank/DDBJ databases">
        <title>Genomic Encyclopedia of Type Strains, Phase IV (KMG-IV): sequencing the most valuable type-strain genomes for metagenomic binning, comparative biology and taxonomic classification.</title>
        <authorList>
            <person name="Goeker M."/>
        </authorList>
    </citation>
    <scope>NUCLEOTIDE SEQUENCE [LARGE SCALE GENOMIC DNA]</scope>
    <source>
        <strain evidence="3 4">DSM 28579</strain>
    </source>
</reference>
<dbReference type="AlphaFoldDB" id="A0A7L4UN43"/>
<dbReference type="InterPro" id="IPR006261">
    <property type="entry name" value="dGTPase"/>
</dbReference>
<dbReference type="CDD" id="cd00077">
    <property type="entry name" value="HDc"/>
    <property type="match status" value="1"/>
</dbReference>
<evidence type="ECO:0000313" key="3">
    <source>
        <dbReference type="EMBL" id="PVX49895.1"/>
    </source>
</evidence>
<dbReference type="SMART" id="SM00471">
    <property type="entry name" value="HDc"/>
    <property type="match status" value="1"/>
</dbReference>
<feature type="domain" description="HD/PDEase" evidence="2">
    <location>
        <begin position="59"/>
        <end position="252"/>
    </location>
</feature>
<dbReference type="InterPro" id="IPR023293">
    <property type="entry name" value="dGTP_triP_hydro_central_sf"/>
</dbReference>
<dbReference type="NCBIfam" id="NF002205">
    <property type="entry name" value="PRK01096.1"/>
    <property type="match status" value="1"/>
</dbReference>
<evidence type="ECO:0000259" key="2">
    <source>
        <dbReference type="SMART" id="SM00471"/>
    </source>
</evidence>
<dbReference type="Gene3D" id="1.10.3550.10">
    <property type="entry name" value="eoxyguanosinetriphosphate triphosphohydrolase domain-like"/>
    <property type="match status" value="1"/>
</dbReference>
<sequence>MMNWKQLLTTKRLGQEDYISHRIDARTQFQMDYDRLIFSSPFRRLQHKTQVFPLPSGIFVHNRLTHSLEVASVGRSLGNMVASGLKNKGNEEPLLQEIGSIVSAACLAHDLGNPPFGHSGEDAISNYFRSQEREILKTQVKTEEWEDLKWFEGNANALRLLTHSFNGYRKGGYAMTYSTLASIVKYPYDSSQRGDKKKYGFFQSEKTIYEKIANELGLIKSDGTFMRHPLVYLVEAADDICYQVMDVEDAYRLKLFSASETITLFRKYFEGNEKAQQSICKVFNMVTDESERIAYLRSKVIGKLVEECKTVFIENQDKIMTGNFHSSLIKSTPTNTAQTYNEIAKISFEQIYKHPMVVEIEVSAYKIIETLLDKLVKAILNPSNSYAKSILRLIPSEYRVAEESSNYDKIRSVLDFVAGMTDDYALNMYRTFEGVQLPYAKRVY</sequence>
<accession>A0A7L4UN43</accession>